<evidence type="ECO:0000313" key="4">
    <source>
        <dbReference type="Proteomes" id="UP000034837"/>
    </source>
</evidence>
<dbReference type="Pfam" id="PF07508">
    <property type="entry name" value="Recombinase"/>
    <property type="match status" value="1"/>
</dbReference>
<evidence type="ECO:0000259" key="2">
    <source>
        <dbReference type="PROSITE" id="PS51737"/>
    </source>
</evidence>
<dbReference type="InterPro" id="IPR038109">
    <property type="entry name" value="DNA_bind_recomb_sf"/>
</dbReference>
<dbReference type="Proteomes" id="UP000034837">
    <property type="component" value="Unassembled WGS sequence"/>
</dbReference>
<dbReference type="PROSITE" id="PS51737">
    <property type="entry name" value="RECOMBINASE_DNA_BIND"/>
    <property type="match status" value="1"/>
</dbReference>
<dbReference type="Gene3D" id="3.90.1750.20">
    <property type="entry name" value="Putative Large Serine Recombinase, Chain B, Domain 2"/>
    <property type="match status" value="1"/>
</dbReference>
<dbReference type="CDD" id="cd00338">
    <property type="entry name" value="Ser_Recombinase"/>
    <property type="match status" value="1"/>
</dbReference>
<dbReference type="PROSITE" id="PS51736">
    <property type="entry name" value="RECOMBINASES_3"/>
    <property type="match status" value="1"/>
</dbReference>
<proteinExistence type="predicted"/>
<name>A0A0G1CCD9_9BACT</name>
<dbReference type="GO" id="GO:0003677">
    <property type="term" value="F:DNA binding"/>
    <property type="evidence" value="ECO:0007669"/>
    <property type="project" value="InterPro"/>
</dbReference>
<dbReference type="InterPro" id="IPR006119">
    <property type="entry name" value="Resolv_N"/>
</dbReference>
<dbReference type="Pfam" id="PF00239">
    <property type="entry name" value="Resolvase"/>
    <property type="match status" value="1"/>
</dbReference>
<reference evidence="3 4" key="1">
    <citation type="journal article" date="2015" name="Nature">
        <title>rRNA introns, odd ribosomes, and small enigmatic genomes across a large radiation of phyla.</title>
        <authorList>
            <person name="Brown C.T."/>
            <person name="Hug L.A."/>
            <person name="Thomas B.C."/>
            <person name="Sharon I."/>
            <person name="Castelle C.J."/>
            <person name="Singh A."/>
            <person name="Wilkins M.J."/>
            <person name="Williams K.H."/>
            <person name="Banfield J.F."/>
        </authorList>
    </citation>
    <scope>NUCLEOTIDE SEQUENCE [LARGE SCALE GENOMIC DNA]</scope>
</reference>
<dbReference type="PANTHER" id="PTHR30461">
    <property type="entry name" value="DNA-INVERTASE FROM LAMBDOID PROPHAGE"/>
    <property type="match status" value="1"/>
</dbReference>
<dbReference type="SUPFAM" id="SSF53041">
    <property type="entry name" value="Resolvase-like"/>
    <property type="match status" value="1"/>
</dbReference>
<dbReference type="InterPro" id="IPR036162">
    <property type="entry name" value="Resolvase-like_N_sf"/>
</dbReference>
<evidence type="ECO:0000259" key="1">
    <source>
        <dbReference type="PROSITE" id="PS51736"/>
    </source>
</evidence>
<dbReference type="InterPro" id="IPR050639">
    <property type="entry name" value="SSR_resolvase"/>
</dbReference>
<evidence type="ECO:0000313" key="3">
    <source>
        <dbReference type="EMBL" id="KKS56356.1"/>
    </source>
</evidence>
<dbReference type="InterPro" id="IPR011109">
    <property type="entry name" value="DNA_bind_recombinase_dom"/>
</dbReference>
<feature type="domain" description="Recombinase" evidence="2">
    <location>
        <begin position="169"/>
        <end position="278"/>
    </location>
</feature>
<dbReference type="AlphaFoldDB" id="A0A0G1CCD9"/>
<comment type="caution">
    <text evidence="3">The sequence shown here is derived from an EMBL/GenBank/DDBJ whole genome shotgun (WGS) entry which is preliminary data.</text>
</comment>
<sequence>MNENKIKAVILARVSSKDQEETGYSLPSQGRFLKEYAEDPKRRFLITKSDVFSISESASGKSQRKKFTEMLDYVEKHNIKVIILEKVDRLTRNFKDMVAIDEWLDEDEERQVHLVKDSLILHKNSRSQEKLNWGIRVVFAKNYIDNLSEEVKKGQKEKIAQGWLPTKPPVGYKTIGEKGHKTHAVDEHKGPLMREAFELFATGNYSVRPLVKEMHKRGLRNNAGGRIGKSRMHQLLSDPFYYGAIRWNDALSRGCHEPLITKDLFGKVQVLLTRKLSSPQYRKHLPVFKAKIKCSECGGLITWEWQKKRWYGHCNHYRDCNQKVWTRQDRVEEQLFPLFDTVVPKDPGVLHWLEGALKEEHAEESATHKNKREEINRLIALADKRREKAYLDKLDGVMDSTLCQKVMDDSKKEKATLLEAMEGLEEDQTAYYEAGFAIHELAAQAQKIYQSPRATTEEKRLLLSYVFADMKLEEGITRPNYTYGFEFLSEWIPKLNKIFELQQNTRETLVSAGISPVNASAPSMELSELRNQFRTSKKLTVKARQRQTVPLSRPLLPG</sequence>
<dbReference type="Gene3D" id="3.40.50.1390">
    <property type="entry name" value="Resolvase, N-terminal catalytic domain"/>
    <property type="match status" value="1"/>
</dbReference>
<dbReference type="EMBL" id="LCDO01000014">
    <property type="protein sequence ID" value="KKS56356.1"/>
    <property type="molecule type" value="Genomic_DNA"/>
</dbReference>
<dbReference type="GO" id="GO:0000150">
    <property type="term" value="F:DNA strand exchange activity"/>
    <property type="evidence" value="ECO:0007669"/>
    <property type="project" value="InterPro"/>
</dbReference>
<dbReference type="PANTHER" id="PTHR30461:SF23">
    <property type="entry name" value="DNA RECOMBINASE-RELATED"/>
    <property type="match status" value="1"/>
</dbReference>
<organism evidence="3 4">
    <name type="scientific">Candidatus Magasanikbacteria bacterium GW2011_GWA2_42_32</name>
    <dbReference type="NCBI Taxonomy" id="1619039"/>
    <lineage>
        <taxon>Bacteria</taxon>
        <taxon>Candidatus Magasanikiibacteriota</taxon>
    </lineage>
</organism>
<feature type="domain" description="Resolvase/invertase-type recombinase catalytic" evidence="1">
    <location>
        <begin position="7"/>
        <end position="162"/>
    </location>
</feature>
<gene>
    <name evidence="3" type="ORF">UV20_C0014G0001</name>
</gene>
<accession>A0A0G1CCD9</accession>
<protein>
    <submittedName>
        <fullName evidence="3">Resolvase</fullName>
    </submittedName>
</protein>
<dbReference type="SMART" id="SM00857">
    <property type="entry name" value="Resolvase"/>
    <property type="match status" value="1"/>
</dbReference>